<evidence type="ECO:0000259" key="2">
    <source>
        <dbReference type="Pfam" id="PF06742"/>
    </source>
</evidence>
<dbReference type="PANTHER" id="PTHR36509">
    <property type="entry name" value="BLL3101 PROTEIN"/>
    <property type="match status" value="1"/>
</dbReference>
<evidence type="ECO:0008006" key="6">
    <source>
        <dbReference type="Google" id="ProtNLM"/>
    </source>
</evidence>
<organism evidence="4 5">
    <name type="scientific">Vibrio lentus</name>
    <dbReference type="NCBI Taxonomy" id="136468"/>
    <lineage>
        <taxon>Bacteria</taxon>
        <taxon>Pseudomonadati</taxon>
        <taxon>Pseudomonadota</taxon>
        <taxon>Gammaproteobacteria</taxon>
        <taxon>Vibrionales</taxon>
        <taxon>Vibrionaceae</taxon>
        <taxon>Vibrio</taxon>
    </lineage>
</organism>
<evidence type="ECO:0000256" key="1">
    <source>
        <dbReference type="SAM" id="SignalP"/>
    </source>
</evidence>
<accession>A0A2N7K106</accession>
<evidence type="ECO:0000313" key="5">
    <source>
        <dbReference type="Proteomes" id="UP000235406"/>
    </source>
</evidence>
<dbReference type="SUPFAM" id="SSF160935">
    <property type="entry name" value="VPA0735-like"/>
    <property type="match status" value="1"/>
</dbReference>
<dbReference type="InterPro" id="IPR037049">
    <property type="entry name" value="DUF1214_C_sf"/>
</dbReference>
<dbReference type="Gene3D" id="1.10.3360.10">
    <property type="entry name" value="VPA0735-like domain"/>
    <property type="match status" value="1"/>
</dbReference>
<evidence type="ECO:0000259" key="3">
    <source>
        <dbReference type="Pfam" id="PF06863"/>
    </source>
</evidence>
<proteinExistence type="predicted"/>
<feature type="signal peptide" evidence="1">
    <location>
        <begin position="1"/>
        <end position="21"/>
    </location>
</feature>
<dbReference type="RefSeq" id="WP_102436742.1">
    <property type="nucleotide sequence ID" value="NZ_CAWNVI010000144.1"/>
</dbReference>
<dbReference type="Gene3D" id="2.60.40.1610">
    <property type="entry name" value="Domain of unknown function DUF1254"/>
    <property type="match status" value="1"/>
</dbReference>
<dbReference type="Pfam" id="PF06742">
    <property type="entry name" value="DUF1214"/>
    <property type="match status" value="1"/>
</dbReference>
<sequence length="497" mass="55681">MKKSIIATLLITLGCSSFAFAEPKFSAQVPESIITPNKVESTYLGELNYTDGAPTAETHTKVQDFVQVSNAVRVFLSGIPVASIQGLLLGHESIGMKPNQTIAISEDNLDANSLWLTANTTTPYITSEIDVRNGPIILDIPTLVLGLLDNAAFKYVDRIGVTHPDNVAKSGKYFIRHSSWKGEVPEGYIEIVSEGYQHWLLLRLVSYPEEMKESIEALKATTKLYPYGEEDKTEFMNISGVDYNTIHAMDATFYDEINALIQYEPTAIFDAEWLSLAKDIGIEKGQEFAPNKRMQQILSEAAKIATAEARSTYFHPKEEMFRYDDRQWFTPLVSGHEFKDENGVIDSDMRATFHFMATGITPDMVTKTVGKGSDYLLATRDANKEVLDGSQHYTVTLPPNAPVEKFWSFMIYDNQTRSMLETDQKSAGIDGLSDGIQKNADGSITIHFAPNAPKGMENNWVQTTEGKGFNIIFRMYSPTEKWFDNSWKPSDFIKVNK</sequence>
<feature type="chain" id="PRO_5014711382" description="DUF1254 domain-containing protein" evidence="1">
    <location>
        <begin position="22"/>
        <end position="497"/>
    </location>
</feature>
<name>A0A2N7K106_9VIBR</name>
<dbReference type="EMBL" id="MCZK01000144">
    <property type="protein sequence ID" value="PMM66749.1"/>
    <property type="molecule type" value="Genomic_DNA"/>
</dbReference>
<dbReference type="PANTHER" id="PTHR36509:SF3">
    <property type="entry name" value="SIGNAL PEPTIDE PROTEIN"/>
    <property type="match status" value="1"/>
</dbReference>
<protein>
    <recommendedName>
        <fullName evidence="6">DUF1254 domain-containing protein</fullName>
    </recommendedName>
</protein>
<dbReference type="OrthoDB" id="272779at2"/>
<comment type="caution">
    <text evidence="4">The sequence shown here is derived from an EMBL/GenBank/DDBJ whole genome shotgun (WGS) entry which is preliminary data.</text>
</comment>
<dbReference type="AlphaFoldDB" id="A0A2N7K106"/>
<reference evidence="5" key="1">
    <citation type="submission" date="2016-07" db="EMBL/GenBank/DDBJ databases">
        <title>Nontailed viruses are major unrecognized killers of bacteria in the ocean.</title>
        <authorList>
            <person name="Kauffman K."/>
            <person name="Hussain F."/>
            <person name="Yang J."/>
            <person name="Arevalo P."/>
            <person name="Brown J."/>
            <person name="Cutler M."/>
            <person name="Kelly L."/>
            <person name="Polz M.F."/>
        </authorList>
    </citation>
    <scope>NUCLEOTIDE SEQUENCE [LARGE SCALE GENOMIC DNA]</scope>
    <source>
        <strain evidence="5">10N.261.46.F8</strain>
    </source>
</reference>
<feature type="domain" description="DUF1214" evidence="2">
    <location>
        <begin position="375"/>
        <end position="479"/>
    </location>
</feature>
<dbReference type="InterPro" id="IPR037050">
    <property type="entry name" value="DUF1254_sf"/>
</dbReference>
<dbReference type="Proteomes" id="UP000235406">
    <property type="component" value="Unassembled WGS sequence"/>
</dbReference>
<dbReference type="InterPro" id="IPR010679">
    <property type="entry name" value="DUF1254"/>
</dbReference>
<evidence type="ECO:0000313" key="4">
    <source>
        <dbReference type="EMBL" id="PMM66749.1"/>
    </source>
</evidence>
<gene>
    <name evidence="4" type="ORF">BCT49_11635</name>
</gene>
<dbReference type="InterPro" id="IPR010621">
    <property type="entry name" value="DUF1214"/>
</dbReference>
<dbReference type="Pfam" id="PF06863">
    <property type="entry name" value="DUF1254"/>
    <property type="match status" value="1"/>
</dbReference>
<dbReference type="Gene3D" id="2.60.120.600">
    <property type="entry name" value="Domain of unknown function DUF1214, C-terminal domain"/>
    <property type="match status" value="1"/>
</dbReference>
<feature type="domain" description="DUF1254" evidence="3">
    <location>
        <begin position="102"/>
        <end position="226"/>
    </location>
</feature>
<keyword evidence="1" id="KW-0732">Signal</keyword>
<dbReference type="PROSITE" id="PS51257">
    <property type="entry name" value="PROKAR_LIPOPROTEIN"/>
    <property type="match status" value="1"/>
</dbReference>